<dbReference type="EMBL" id="BART01006848">
    <property type="protein sequence ID" value="GAG70681.1"/>
    <property type="molecule type" value="Genomic_DNA"/>
</dbReference>
<reference evidence="2" key="1">
    <citation type="journal article" date="2014" name="Front. Microbiol.">
        <title>High frequency of phylogenetically diverse reductive dehalogenase-homologous genes in deep subseafloor sedimentary metagenomes.</title>
        <authorList>
            <person name="Kawai M."/>
            <person name="Futagami T."/>
            <person name="Toyoda A."/>
            <person name="Takaki Y."/>
            <person name="Nishi S."/>
            <person name="Hori S."/>
            <person name="Arai W."/>
            <person name="Tsubouchi T."/>
            <person name="Morono Y."/>
            <person name="Uchiyama I."/>
            <person name="Ito T."/>
            <person name="Fujiyama A."/>
            <person name="Inagaki F."/>
            <person name="Takami H."/>
        </authorList>
    </citation>
    <scope>NUCLEOTIDE SEQUENCE</scope>
    <source>
        <strain evidence="2">Expedition CK06-06</strain>
    </source>
</reference>
<accession>X1BF96</accession>
<evidence type="ECO:0000259" key="1">
    <source>
        <dbReference type="Pfam" id="PF00534"/>
    </source>
</evidence>
<sequence length="215" mass="24497">DIIVIYNGVNLEEFHPKNRALFREEIREEFNISNDEFLILFVGSGYRRKGLKYLIEAISLLKEEKLLKVLVVAKGKKRPYLRLAKRLGVKNRIVFTGGRKDLRKFYAASDLFVLPTIYEPFGNVCLETLASGLPIIVSRAGGAAEIITEGVNGLLLEDPRDSRELAEKIRLTFDNRVRNKLSKNARILAENFTVDENVKKTLEVYQQVISEKVGK</sequence>
<dbReference type="SUPFAM" id="SSF53756">
    <property type="entry name" value="UDP-Glycosyltransferase/glycogen phosphorylase"/>
    <property type="match status" value="1"/>
</dbReference>
<dbReference type="CDD" id="cd03801">
    <property type="entry name" value="GT4_PimA-like"/>
    <property type="match status" value="1"/>
</dbReference>
<dbReference type="PANTHER" id="PTHR12526">
    <property type="entry name" value="GLYCOSYLTRANSFERASE"/>
    <property type="match status" value="1"/>
</dbReference>
<gene>
    <name evidence="2" type="ORF">S01H4_15631</name>
</gene>
<dbReference type="Gene3D" id="3.40.50.2000">
    <property type="entry name" value="Glycogen Phosphorylase B"/>
    <property type="match status" value="2"/>
</dbReference>
<feature type="non-terminal residue" evidence="2">
    <location>
        <position position="1"/>
    </location>
</feature>
<dbReference type="InterPro" id="IPR001296">
    <property type="entry name" value="Glyco_trans_1"/>
</dbReference>
<dbReference type="GO" id="GO:0016757">
    <property type="term" value="F:glycosyltransferase activity"/>
    <property type="evidence" value="ECO:0007669"/>
    <property type="project" value="InterPro"/>
</dbReference>
<evidence type="ECO:0000313" key="2">
    <source>
        <dbReference type="EMBL" id="GAG70681.1"/>
    </source>
</evidence>
<dbReference type="AlphaFoldDB" id="X1BF96"/>
<comment type="caution">
    <text evidence="2">The sequence shown here is derived from an EMBL/GenBank/DDBJ whole genome shotgun (WGS) entry which is preliminary data.</text>
</comment>
<name>X1BF96_9ZZZZ</name>
<protein>
    <recommendedName>
        <fullName evidence="1">Glycosyl transferase family 1 domain-containing protein</fullName>
    </recommendedName>
</protein>
<organism evidence="2">
    <name type="scientific">marine sediment metagenome</name>
    <dbReference type="NCBI Taxonomy" id="412755"/>
    <lineage>
        <taxon>unclassified sequences</taxon>
        <taxon>metagenomes</taxon>
        <taxon>ecological metagenomes</taxon>
    </lineage>
</organism>
<proteinExistence type="predicted"/>
<dbReference type="PANTHER" id="PTHR12526:SF623">
    <property type="entry name" value="WABG"/>
    <property type="match status" value="1"/>
</dbReference>
<dbReference type="Pfam" id="PF00534">
    <property type="entry name" value="Glycos_transf_1"/>
    <property type="match status" value="1"/>
</dbReference>
<feature type="domain" description="Glycosyl transferase family 1" evidence="1">
    <location>
        <begin position="23"/>
        <end position="186"/>
    </location>
</feature>